<dbReference type="SMART" id="SM01294">
    <property type="entry name" value="PKS_PP_betabranch"/>
    <property type="match status" value="1"/>
</dbReference>
<dbReference type="Pfam" id="PF00698">
    <property type="entry name" value="Acyl_transf_1"/>
    <property type="match status" value="1"/>
</dbReference>
<dbReference type="SMART" id="SM00827">
    <property type="entry name" value="PKS_AT"/>
    <property type="match status" value="1"/>
</dbReference>
<evidence type="ECO:0000256" key="1">
    <source>
        <dbReference type="ARBA" id="ARBA00005194"/>
    </source>
</evidence>
<dbReference type="InterPro" id="IPR049551">
    <property type="entry name" value="PKS_DH_C"/>
</dbReference>
<dbReference type="InterPro" id="IPR036736">
    <property type="entry name" value="ACP-like_sf"/>
</dbReference>
<feature type="domain" description="Ketosynthase family 3 (KS3)" evidence="11">
    <location>
        <begin position="810"/>
        <end position="1219"/>
    </location>
</feature>
<dbReference type="InterPro" id="IPR016036">
    <property type="entry name" value="Malonyl_transacylase_ACP-bd"/>
</dbReference>
<dbReference type="SUPFAM" id="SSF53901">
    <property type="entry name" value="Thiolase-like"/>
    <property type="match status" value="1"/>
</dbReference>
<dbReference type="PROSITE" id="PS00455">
    <property type="entry name" value="AMP_BINDING"/>
    <property type="match status" value="1"/>
</dbReference>
<dbReference type="CDD" id="cd05195">
    <property type="entry name" value="enoyl_red"/>
    <property type="match status" value="1"/>
</dbReference>
<dbReference type="Pfam" id="PF00550">
    <property type="entry name" value="PP-binding"/>
    <property type="match status" value="3"/>
</dbReference>
<dbReference type="Gene3D" id="3.40.50.12780">
    <property type="entry name" value="N-terminal domain of ligase-like"/>
    <property type="match status" value="1"/>
</dbReference>
<dbReference type="EMBL" id="CAADFF010000027">
    <property type="protein sequence ID" value="VFJ91614.1"/>
    <property type="molecule type" value="Genomic_DNA"/>
</dbReference>
<dbReference type="Pfam" id="PF02801">
    <property type="entry name" value="Ketoacyl-synt_C"/>
    <property type="match status" value="1"/>
</dbReference>
<protein>
    <submittedName>
        <fullName evidence="13">Myxalamid-type polyketide synthase MxaB</fullName>
    </submittedName>
</protein>
<dbReference type="SMART" id="SM00822">
    <property type="entry name" value="PKS_KR"/>
    <property type="match status" value="1"/>
</dbReference>
<dbReference type="SUPFAM" id="SSF50129">
    <property type="entry name" value="GroES-like"/>
    <property type="match status" value="1"/>
</dbReference>
<dbReference type="Pfam" id="PF00109">
    <property type="entry name" value="ketoacyl-synt"/>
    <property type="match status" value="1"/>
</dbReference>
<dbReference type="PANTHER" id="PTHR43775:SF51">
    <property type="entry name" value="INACTIVE PHENOLPHTHIOCEROL SYNTHESIS POLYKETIDE SYNTHASE TYPE I PKS1-RELATED"/>
    <property type="match status" value="1"/>
</dbReference>
<dbReference type="GO" id="GO:0071770">
    <property type="term" value="P:DIM/DIP cell wall layer assembly"/>
    <property type="evidence" value="ECO:0007669"/>
    <property type="project" value="TreeGrafter"/>
</dbReference>
<evidence type="ECO:0000256" key="5">
    <source>
        <dbReference type="ARBA" id="ARBA00022553"/>
    </source>
</evidence>
<dbReference type="GO" id="GO:0004312">
    <property type="term" value="F:fatty acid synthase activity"/>
    <property type="evidence" value="ECO:0007669"/>
    <property type="project" value="TreeGrafter"/>
</dbReference>
<dbReference type="InterPro" id="IPR002364">
    <property type="entry name" value="Quin_OxRdtase/zeta-crystal_CS"/>
</dbReference>
<evidence type="ECO:0000256" key="8">
    <source>
        <dbReference type="ARBA" id="ARBA00054155"/>
    </source>
</evidence>
<reference evidence="13" key="1">
    <citation type="submission" date="2019-02" db="EMBL/GenBank/DDBJ databases">
        <authorList>
            <person name="Gruber-Vodicka R. H."/>
            <person name="Seah K. B. B."/>
        </authorList>
    </citation>
    <scope>NUCLEOTIDE SEQUENCE</scope>
    <source>
        <strain evidence="13">BECK_M7</strain>
    </source>
</reference>
<dbReference type="CDD" id="cd05931">
    <property type="entry name" value="FAAL"/>
    <property type="match status" value="1"/>
</dbReference>
<dbReference type="Gene3D" id="3.30.70.3290">
    <property type="match status" value="1"/>
</dbReference>
<dbReference type="InterPro" id="IPR014030">
    <property type="entry name" value="Ketoacyl_synth_N"/>
</dbReference>
<dbReference type="Gene3D" id="1.10.1200.10">
    <property type="entry name" value="ACP-like"/>
    <property type="match status" value="3"/>
</dbReference>
<dbReference type="InterPro" id="IPR040097">
    <property type="entry name" value="FAAL/FAAC"/>
</dbReference>
<evidence type="ECO:0000256" key="7">
    <source>
        <dbReference type="ARBA" id="ARBA00023268"/>
    </source>
</evidence>
<dbReference type="SUPFAM" id="SSF56801">
    <property type="entry name" value="Acetyl-CoA synthetase-like"/>
    <property type="match status" value="1"/>
</dbReference>
<keyword evidence="6" id="KW-0808">Transferase</keyword>
<dbReference type="InterPro" id="IPR020841">
    <property type="entry name" value="PKS_Beta-ketoAc_synthase_dom"/>
</dbReference>
<comment type="similarity">
    <text evidence="3">Belongs to the short-chain dehydrogenases/reductases (SDR) family.</text>
</comment>
<keyword evidence="5" id="KW-0597">Phosphoprotein</keyword>
<dbReference type="PROSITE" id="PS01162">
    <property type="entry name" value="QOR_ZETA_CRYSTAL"/>
    <property type="match status" value="1"/>
</dbReference>
<evidence type="ECO:0000256" key="2">
    <source>
        <dbReference type="ARBA" id="ARBA00006432"/>
    </source>
</evidence>
<dbReference type="InterPro" id="IPR016039">
    <property type="entry name" value="Thiolase-like"/>
</dbReference>
<evidence type="ECO:0000313" key="13">
    <source>
        <dbReference type="EMBL" id="VFJ91614.1"/>
    </source>
</evidence>
<dbReference type="Pfam" id="PF13602">
    <property type="entry name" value="ADH_zinc_N_2"/>
    <property type="match status" value="1"/>
</dbReference>
<dbReference type="InterPro" id="IPR049490">
    <property type="entry name" value="C883_1060-like_KR_N"/>
</dbReference>
<dbReference type="FunFam" id="3.40.50.720:FF:000209">
    <property type="entry name" value="Polyketide synthase Pks12"/>
    <property type="match status" value="1"/>
</dbReference>
<dbReference type="Pfam" id="PF21394">
    <property type="entry name" value="Beta-ketacyl_N"/>
    <property type="match status" value="1"/>
</dbReference>
<feature type="domain" description="Carrier" evidence="10">
    <location>
        <begin position="2829"/>
        <end position="2907"/>
    </location>
</feature>
<dbReference type="InterPro" id="IPR020807">
    <property type="entry name" value="PKS_DH"/>
</dbReference>
<dbReference type="SMART" id="SM00829">
    <property type="entry name" value="PKS_ER"/>
    <property type="match status" value="1"/>
</dbReference>
<dbReference type="UniPathway" id="UPA00094"/>
<dbReference type="InterPro" id="IPR014031">
    <property type="entry name" value="Ketoacyl_synth_C"/>
</dbReference>
<name>A0A450UGF8_9GAMM</name>
<dbReference type="InterPro" id="IPR014043">
    <property type="entry name" value="Acyl_transferase_dom"/>
</dbReference>
<dbReference type="InterPro" id="IPR045851">
    <property type="entry name" value="AMP-bd_C_sf"/>
</dbReference>
<feature type="domain" description="PKS/mFAS DH" evidence="12">
    <location>
        <begin position="1688"/>
        <end position="1978"/>
    </location>
</feature>
<dbReference type="FunFam" id="3.40.366.10:FF:000002">
    <property type="entry name" value="Probable polyketide synthase 2"/>
    <property type="match status" value="1"/>
</dbReference>
<dbReference type="GO" id="GO:0005886">
    <property type="term" value="C:plasma membrane"/>
    <property type="evidence" value="ECO:0007669"/>
    <property type="project" value="TreeGrafter"/>
</dbReference>
<dbReference type="Pfam" id="PF08240">
    <property type="entry name" value="ADH_N"/>
    <property type="match status" value="1"/>
</dbReference>
<dbReference type="InterPro" id="IPR013968">
    <property type="entry name" value="PKS_KR"/>
</dbReference>
<dbReference type="GO" id="GO:0016491">
    <property type="term" value="F:oxidoreductase activity"/>
    <property type="evidence" value="ECO:0007669"/>
    <property type="project" value="InterPro"/>
</dbReference>
<dbReference type="InterPro" id="IPR009081">
    <property type="entry name" value="PP-bd_ACP"/>
</dbReference>
<dbReference type="InterPro" id="IPR000873">
    <property type="entry name" value="AMP-dep_synth/lig_dom"/>
</dbReference>
<dbReference type="Pfam" id="PF22621">
    <property type="entry name" value="CurL-like_PKS_C"/>
    <property type="match status" value="1"/>
</dbReference>
<feature type="region of interest" description="C-terminal hotdog fold" evidence="9">
    <location>
        <begin position="1833"/>
        <end position="1978"/>
    </location>
</feature>
<dbReference type="InterPro" id="IPR020845">
    <property type="entry name" value="AMP-binding_CS"/>
</dbReference>
<dbReference type="Pfam" id="PF00501">
    <property type="entry name" value="AMP-binding"/>
    <property type="match status" value="1"/>
</dbReference>
<feature type="active site" description="Proton acceptor; for dehydratase activity" evidence="9">
    <location>
        <position position="1720"/>
    </location>
</feature>
<comment type="function">
    <text evidence="8">Involved in production of the polyketide antibiotic thailandamide.</text>
</comment>
<dbReference type="Gene3D" id="3.90.180.10">
    <property type="entry name" value="Medium-chain alcohol dehydrogenases, catalytic domain"/>
    <property type="match status" value="1"/>
</dbReference>
<feature type="active site" description="Proton donor; for dehydratase activity" evidence="9">
    <location>
        <position position="1894"/>
    </location>
</feature>
<dbReference type="InterPro" id="IPR020843">
    <property type="entry name" value="ER"/>
</dbReference>
<dbReference type="InterPro" id="IPR049552">
    <property type="entry name" value="PKS_DH_N"/>
</dbReference>
<dbReference type="GO" id="GO:0005737">
    <property type="term" value="C:cytoplasm"/>
    <property type="evidence" value="ECO:0007669"/>
    <property type="project" value="TreeGrafter"/>
</dbReference>
<evidence type="ECO:0000259" key="10">
    <source>
        <dbReference type="PROSITE" id="PS50075"/>
    </source>
</evidence>
<dbReference type="Pfam" id="PF14765">
    <property type="entry name" value="PS-DH"/>
    <property type="match status" value="1"/>
</dbReference>
<dbReference type="FunFam" id="3.40.47.10:FF:000019">
    <property type="entry name" value="Polyketide synthase type I"/>
    <property type="match status" value="1"/>
</dbReference>
<dbReference type="Pfam" id="PF24919">
    <property type="entry name" value="Mug62"/>
    <property type="match status" value="1"/>
</dbReference>
<evidence type="ECO:0000256" key="6">
    <source>
        <dbReference type="ARBA" id="ARBA00022679"/>
    </source>
</evidence>
<dbReference type="SUPFAM" id="SSF47336">
    <property type="entry name" value="ACP-like"/>
    <property type="match status" value="3"/>
</dbReference>
<organism evidence="13">
    <name type="scientific">Candidatus Kentrum sp. LFY</name>
    <dbReference type="NCBI Taxonomy" id="2126342"/>
    <lineage>
        <taxon>Bacteria</taxon>
        <taxon>Pseudomonadati</taxon>
        <taxon>Pseudomonadota</taxon>
        <taxon>Gammaproteobacteria</taxon>
        <taxon>Candidatus Kentrum</taxon>
    </lineage>
</organism>
<feature type="domain" description="Carrier" evidence="10">
    <location>
        <begin position="638"/>
        <end position="716"/>
    </location>
</feature>
<accession>A0A450UGF8</accession>
<dbReference type="Gene3D" id="3.40.47.10">
    <property type="match status" value="1"/>
</dbReference>
<dbReference type="PROSITE" id="PS52019">
    <property type="entry name" value="PKS_MFAS_DH"/>
    <property type="match status" value="1"/>
</dbReference>
<dbReference type="InterPro" id="IPR057326">
    <property type="entry name" value="KR_dom"/>
</dbReference>
<dbReference type="Pfam" id="PF21089">
    <property type="entry name" value="PKS_DH_N"/>
    <property type="match status" value="1"/>
</dbReference>
<gene>
    <name evidence="13" type="ORF">BECKLFY1418B_GA0070995_10277</name>
</gene>
<dbReference type="CDD" id="cd08955">
    <property type="entry name" value="KR_2_FAS_SDR_x"/>
    <property type="match status" value="1"/>
</dbReference>
<dbReference type="InterPro" id="IPR011032">
    <property type="entry name" value="GroES-like_sf"/>
</dbReference>
<dbReference type="PROSITE" id="PS52004">
    <property type="entry name" value="KS3_2"/>
    <property type="match status" value="1"/>
</dbReference>
<dbReference type="GO" id="GO:0031177">
    <property type="term" value="F:phosphopantetheine binding"/>
    <property type="evidence" value="ECO:0007669"/>
    <property type="project" value="InterPro"/>
</dbReference>
<dbReference type="GO" id="GO:0006633">
    <property type="term" value="P:fatty acid biosynthetic process"/>
    <property type="evidence" value="ECO:0007669"/>
    <property type="project" value="UniProtKB-UniPathway"/>
</dbReference>
<dbReference type="GO" id="GO:0008270">
    <property type="term" value="F:zinc ion binding"/>
    <property type="evidence" value="ECO:0007669"/>
    <property type="project" value="InterPro"/>
</dbReference>
<comment type="pathway">
    <text evidence="1">Lipid metabolism; fatty acid biosynthesis.</text>
</comment>
<dbReference type="InterPro" id="IPR036291">
    <property type="entry name" value="NAD(P)-bd_dom_sf"/>
</dbReference>
<evidence type="ECO:0000256" key="4">
    <source>
        <dbReference type="ARBA" id="ARBA00022450"/>
    </source>
</evidence>
<dbReference type="GO" id="GO:0004315">
    <property type="term" value="F:3-oxoacyl-[acyl-carrier-protein] synthase activity"/>
    <property type="evidence" value="ECO:0007669"/>
    <property type="project" value="InterPro"/>
</dbReference>
<feature type="domain" description="Carrier" evidence="10">
    <location>
        <begin position="723"/>
        <end position="797"/>
    </location>
</feature>
<dbReference type="InterPro" id="IPR042104">
    <property type="entry name" value="PKS_dehydratase_sf"/>
</dbReference>
<dbReference type="PANTHER" id="PTHR43775">
    <property type="entry name" value="FATTY ACID SYNTHASE"/>
    <property type="match status" value="1"/>
</dbReference>
<dbReference type="CDD" id="cd00833">
    <property type="entry name" value="PKS"/>
    <property type="match status" value="1"/>
</dbReference>
<evidence type="ECO:0000256" key="9">
    <source>
        <dbReference type="PROSITE-ProRule" id="PRU01363"/>
    </source>
</evidence>
<dbReference type="SMART" id="SM00825">
    <property type="entry name" value="PKS_KS"/>
    <property type="match status" value="1"/>
</dbReference>
<dbReference type="InterPro" id="IPR020806">
    <property type="entry name" value="PKS_PP-bd"/>
</dbReference>
<dbReference type="SUPFAM" id="SSF51735">
    <property type="entry name" value="NAD(P)-binding Rossmann-fold domains"/>
    <property type="match status" value="3"/>
</dbReference>
<dbReference type="FunFam" id="3.40.50.12780:FF:000013">
    <property type="entry name" value="Long-chain-fatty-acid--AMP ligase FadD32"/>
    <property type="match status" value="1"/>
</dbReference>
<evidence type="ECO:0000259" key="11">
    <source>
        <dbReference type="PROSITE" id="PS52004"/>
    </source>
</evidence>
<proteinExistence type="inferred from homology"/>
<dbReference type="Gene3D" id="3.40.366.10">
    <property type="entry name" value="Malonyl-Coenzyme A Acyl Carrier Protein, domain 2"/>
    <property type="match status" value="1"/>
</dbReference>
<dbReference type="SMART" id="SM00823">
    <property type="entry name" value="PKS_PP"/>
    <property type="match status" value="3"/>
</dbReference>
<dbReference type="InterPro" id="IPR018201">
    <property type="entry name" value="Ketoacyl_synth_AS"/>
</dbReference>
<dbReference type="PROSITE" id="PS50075">
    <property type="entry name" value="CARRIER"/>
    <property type="match status" value="3"/>
</dbReference>
<keyword evidence="4" id="KW-0596">Phosphopantetheine</keyword>
<feature type="region of interest" description="N-terminal hotdog fold" evidence="9">
    <location>
        <begin position="1688"/>
        <end position="1818"/>
    </location>
</feature>
<dbReference type="SMART" id="SM00826">
    <property type="entry name" value="PKS_DH"/>
    <property type="match status" value="1"/>
</dbReference>
<dbReference type="InterPro" id="IPR001227">
    <property type="entry name" value="Ac_transferase_dom_sf"/>
</dbReference>
<dbReference type="InterPro" id="IPR050091">
    <property type="entry name" value="PKS_NRPS_Biosynth_Enz"/>
</dbReference>
<dbReference type="InterPro" id="IPR049900">
    <property type="entry name" value="PKS_mFAS_DH"/>
</dbReference>
<dbReference type="InterPro" id="IPR016035">
    <property type="entry name" value="Acyl_Trfase/lysoPLipase"/>
</dbReference>
<dbReference type="SUPFAM" id="SSF52151">
    <property type="entry name" value="FabD/lysophospholipase-like"/>
    <property type="match status" value="1"/>
</dbReference>
<dbReference type="Pfam" id="PF08659">
    <property type="entry name" value="KR"/>
    <property type="match status" value="1"/>
</dbReference>
<evidence type="ECO:0000259" key="12">
    <source>
        <dbReference type="PROSITE" id="PS52019"/>
    </source>
</evidence>
<keyword evidence="7" id="KW-0511">Multifunctional enzyme</keyword>
<evidence type="ECO:0000256" key="3">
    <source>
        <dbReference type="ARBA" id="ARBA00006484"/>
    </source>
</evidence>
<dbReference type="Gene3D" id="3.10.129.110">
    <property type="entry name" value="Polyketide synthase dehydratase"/>
    <property type="match status" value="1"/>
</dbReference>
<dbReference type="SUPFAM" id="SSF55048">
    <property type="entry name" value="Probable ACP-binding domain of malonyl-CoA ACP transacylase"/>
    <property type="match status" value="1"/>
</dbReference>
<sequence>MNKNPLQATTLLELLRYRAEAQPDKTAYTFLRDGETEEASFTYAQLDRQAHAIAARLQDITTPGERALLLYPQGLDYIAAFFGCLYAGVIAVPTYPPRRNHPDARLAAIAADARAMLVLTTADILSDSEPRLARIPALRNRQWLASDNLTDELAKDWRAPDMSPETLALLQYTSGSIGSPKGVMVSHGNLLHNLAYTTAIWQCDSDSIMVSWLPLFRDMGLVFGMLQPLYRGSSCYLLSSGAFMERPLRWLQAISRYKATHSGAPNFAYELCIDKITKEQRAGLDLGGWRMSLNGAEPVRAETFERFNEYFAPCGLEPTTLCHGYGLAEGTLIIAGAQGQALPAYYRIQGDALEQHRVVTATENDRNARTLIGCGRPALDARVVIANPDTLAQCQPDEVGEIWVSSPSVTHGYWQRPIETTETFQAHLTDTGEGPGDGPFLRTGDLGFMKDGELFVTGRFKDLIIVHGQNHYSQDIEATVERTVDFLRPNACAATSITVDGKERLVMVMEAGKNLTRKIKAVRKQQTQSPEEHSEASAKARTELDRTVGAIAVRIRGALAEEHEVTLYALAFVEPRAFPRTFSGKVQRRACRALFLEHKDRPIFFWHEHDETGEAEGELMDDASSMLAYISESDSSLDRIRQRIHDCFVTYLKREKHLGVDQIDHDRSFTSLGIDFLGIATIRGELERELVRKLTLDSIYEFDTINKLAAHIEPDSDADRFEGVIIDWLSTRIGQFADVTPDEIDIRRPFLDYGLRSATAMDLLKELGEWLDRPLSATLTYDYPNIEALAQHLAGSRAADSTVRKTSGNTDPIAIIGLGCRFPKAKNPDEFWRLLENGVDAISRVPTSRWTPTDESVPWGGFIDDVDQFDPGFFGISAREAETMDPQQRLMLEVGWEALENAGIAVSSLAGSQTGVFVGVCHHDYYNHLLPVATDLYFETGNHFSINANRLSYLWDLRGPSKAMDTACSSALVALHDACQSLRQGESDLALAGGVNLMLHSGSTDRYAVSRMLSPDGRCKTFDAEADGYVRGEGCGVAVLKREEDARRDGDRILAVIRGSAVNQDGRTNGLTAPSGPAQQSVVRQALANAGVSASEIGYVEAHGTGTPLGDPIEFNSLKAVLTPDRSSEQTCYIGSVKTNIGHLEAAAGIAGVIKTVLALQNQEIPPHLNLKTLNPHLDIADTPLSIPLEPTPWPSERKLAGISSFGFGGANAHAVLAAAPDLPAVSGKTAKTERPFHLLTLSARNEQALQALAHDYAQYFQIDFQSHPETTLADACFTASTGRFHFEHRLALVAGSPEEAQKQLRAANYIVGQAHRKRPKIAFLFTGQGSQYVGMGRQLYETQPLFRQTLDQCDAILRPYLDTPLLDLLYSNSEELNSGLLNQTVYTQPALFALEYALAKLWQSWGVTPDVVMGHSVGEYVAACVAEVFSLEDGLKLIAARGRLMQTLCEKGVMLALPVGEAEAIEIIAPFSEEISIAAINGPESVVVSGRHEVMEALSVALIEKGVKAKPLSVSHAFHSAMMEPMLTEFERVAQSITYAKPRISLCSNVTGKIATNEITTPGYWVRHLRQPVRFAESVKTLYGQGFESFLEIGPKPALLGMARQCLPDGATKTWLPSLREGQEDWRQMLDSLGQWYVRGGAVDWVAFDREYPRHKVSLPTYPFQRQRYWVDTTHMTRRIVQGPSGHPLLGERLQLGGTEKIHFEGQIDLLSVPWLTDHRVFDIAIFPATGFMEMALAAGTLSRQGLPGPSARDGNISIKDVAIEQALILPEKETATIQLVLSPVDSGYRFQILSLDEESGWTSHVTGQLVIDREEEQPEVIDLAGLQSQCPTEISVADHYRACRERGIDYGPGFQGIKQLFRGEGMALGEIELPESSISENDNYQLHPVLLDAALQIFFSILPEEARDGTHVPVALAKLRLYRRPESRLWVTATIEPDDNTFSIQTVNLRLFTEQGEPMADIEGLQLRMVTRDSLLDARQSLQDWLHEIQWELQPVPAASQAEAPSALGTDGSWLILADGLGTGETLAAILREKGERTILVSEGDTYERIDEFSFRLPPLGADDFQRLLKTTERLRGIVHCWSLDSTGPEPDFELAAERGCAGTLHLVQAMVQADFPEPPPLWLVTCGAISVQSEGPNPAQSPLWGMGKVIALEHSEFYCPRVDLDPRAEKNTNAKILFEEIRSDAKEDQIAFRDNTRYVARLMRYRQDEATDRLDPPRDVPYQLRIARRGTLDNLELASITRRPPEANEVEIRVRASGLNFRDVLNALGMYPGDLGPLGIECAGEIAAIGEGVEDLRIGDGVIALVQGGLGQYVTVDAVLAAKKPEELDFFDAATIPVVFLTAWYTLHHLANISASDRVLIHAAAGGVGLAAIQLARLAGAEVFATASLPKWAFLESLGVEHIFNSRTTDFAEQIMAATDGQGVDIVLNSLTSEDFVEKSLSVLNSGGRFLEISKAGVWQPEQVAQFKPDISYFLIDLVDISRETPALIQTMLGKMMALFKAGELKPLPHRTFPLTEAIGAFRYMQQAKHLGKIILTLPADTSDARTSAPMPDDGTYLITGGLGGLGLAVAGWMVGEGARHLALVGRSAPSKTVQAQLEMLEKSGAEIVVAQADVSDIEQIARILADMEKSLPPLRGIIHSAGILEDGVLSFQDWERFRRPLAPKVRGAWNLHILTQDKPLEFFTLFSSTAALLGSTAQANHAAANAFLDALAHYRRARGLVGMSINWGPWSEIGIAAERGADKRMQMGGLGSIAPEQGLRILGRLLFQPAPQVGVAPITSLEKWEASPFFSRLKSDMEAKTTTPVGTVSSPDFIGQLKNLESTEKQRSALIGYIRSEVNKVLGFDSSRSMDFHKGFFDLGMDSLMVVEFRSRLQTGLGHSLSSTLLFKYPTPHELVDYIATDMLALKSSKGFAANDEQATDASVEIWNKLEQSSDDELEALLDSKYSFDIKEEL</sequence>
<dbReference type="PROSITE" id="PS00606">
    <property type="entry name" value="KS3_1"/>
    <property type="match status" value="1"/>
</dbReference>
<dbReference type="Gene3D" id="3.40.50.720">
    <property type="entry name" value="NAD(P)-binding Rossmann-like Domain"/>
    <property type="match status" value="3"/>
</dbReference>
<dbReference type="InterPro" id="IPR042099">
    <property type="entry name" value="ANL_N_sf"/>
</dbReference>
<comment type="similarity">
    <text evidence="2">Belongs to the ATP-dependent AMP-binding enzyme family.</text>
</comment>
<dbReference type="InterPro" id="IPR056881">
    <property type="entry name" value="Mug62_dom"/>
</dbReference>
<dbReference type="InterPro" id="IPR013154">
    <property type="entry name" value="ADH-like_N"/>
</dbReference>
<dbReference type="Gene3D" id="3.30.300.30">
    <property type="match status" value="1"/>
</dbReference>